<evidence type="ECO:0000256" key="1">
    <source>
        <dbReference type="ARBA" id="ARBA00007527"/>
    </source>
</evidence>
<comment type="similarity">
    <text evidence="1">Belongs to the DNase II family.</text>
</comment>
<proteinExistence type="inferred from homology"/>
<dbReference type="AlphaFoldDB" id="A0AAN7SLT0"/>
<feature type="chain" id="PRO_5043035643" description="Plancitoxin-1" evidence="3">
    <location>
        <begin position="18"/>
        <end position="352"/>
    </location>
</feature>
<name>A0AAN7SLT0_9COLE</name>
<evidence type="ECO:0000256" key="2">
    <source>
        <dbReference type="ARBA" id="ARBA00022801"/>
    </source>
</evidence>
<gene>
    <name evidence="4" type="ORF">RN001_002365</name>
</gene>
<dbReference type="CDD" id="cd09120">
    <property type="entry name" value="PLDc_DNaseII_1"/>
    <property type="match status" value="1"/>
</dbReference>
<sequence length="352" mass="39497">MFLLLFFLVNWVCYTQSLQCVDQNKQPVDWYVLYKLPQEAHSNDLIKDGTAFTYITSNDIGGWKLSNLPINDSSSILGLTLDPLFSKRNDILYLLYNDENPDGSISFHKGHTKGTVLGDANGGIWLVHSVPRFPPIDSNKYFYPHNGLVYGQSFLCISLNVDNLDSVGTQLKYNVPNIFSKNIPDNFKWMYPKLTDAANNVVNTQSPWNNLLYMVSLGGTKFMSFAKGPKFAKELYLDWVAPTLGVNLFVETWPNGPGRIPSECDIHYKVNNVKMVNISEANLAFKDTNDHSKWAVVARDKPDAKWACIGDINRSTAQRQRGGGTVCFSIGKIATAYQKSVAEVEPCDNINQ</sequence>
<evidence type="ECO:0000256" key="3">
    <source>
        <dbReference type="SAM" id="SignalP"/>
    </source>
</evidence>
<keyword evidence="3" id="KW-0732">Signal</keyword>
<dbReference type="EMBL" id="JARPUR010000001">
    <property type="protein sequence ID" value="KAK4886094.1"/>
    <property type="molecule type" value="Genomic_DNA"/>
</dbReference>
<evidence type="ECO:0000313" key="4">
    <source>
        <dbReference type="EMBL" id="KAK4886094.1"/>
    </source>
</evidence>
<protein>
    <recommendedName>
        <fullName evidence="6">Plancitoxin-1</fullName>
    </recommendedName>
</protein>
<dbReference type="GO" id="GO:0006309">
    <property type="term" value="P:apoptotic DNA fragmentation"/>
    <property type="evidence" value="ECO:0007669"/>
    <property type="project" value="TreeGrafter"/>
</dbReference>
<dbReference type="PANTHER" id="PTHR10858:SF23">
    <property type="entry name" value="DEOXYRIBONUCLEASE II"/>
    <property type="match status" value="1"/>
</dbReference>
<keyword evidence="5" id="KW-1185">Reference proteome</keyword>
<reference evidence="5" key="1">
    <citation type="submission" date="2023-01" db="EMBL/GenBank/DDBJ databases">
        <title>Key to firefly adult light organ development and bioluminescence: homeobox transcription factors regulate luciferase expression and transportation to peroxisome.</title>
        <authorList>
            <person name="Fu X."/>
        </authorList>
    </citation>
    <scope>NUCLEOTIDE SEQUENCE [LARGE SCALE GENOMIC DNA]</scope>
</reference>
<feature type="signal peptide" evidence="3">
    <location>
        <begin position="1"/>
        <end position="17"/>
    </location>
</feature>
<comment type="caution">
    <text evidence="4">The sequence shown here is derived from an EMBL/GenBank/DDBJ whole genome shotgun (WGS) entry which is preliminary data.</text>
</comment>
<dbReference type="PANTHER" id="PTHR10858">
    <property type="entry name" value="DEOXYRIBONUCLEASE II"/>
    <property type="match status" value="1"/>
</dbReference>
<accession>A0AAN7SLT0</accession>
<dbReference type="GO" id="GO:0004531">
    <property type="term" value="F:deoxyribonuclease II activity"/>
    <property type="evidence" value="ECO:0007669"/>
    <property type="project" value="InterPro"/>
</dbReference>
<evidence type="ECO:0008006" key="6">
    <source>
        <dbReference type="Google" id="ProtNLM"/>
    </source>
</evidence>
<organism evidence="4 5">
    <name type="scientific">Aquatica leii</name>
    <dbReference type="NCBI Taxonomy" id="1421715"/>
    <lineage>
        <taxon>Eukaryota</taxon>
        <taxon>Metazoa</taxon>
        <taxon>Ecdysozoa</taxon>
        <taxon>Arthropoda</taxon>
        <taxon>Hexapoda</taxon>
        <taxon>Insecta</taxon>
        <taxon>Pterygota</taxon>
        <taxon>Neoptera</taxon>
        <taxon>Endopterygota</taxon>
        <taxon>Coleoptera</taxon>
        <taxon>Polyphaga</taxon>
        <taxon>Elateriformia</taxon>
        <taxon>Elateroidea</taxon>
        <taxon>Lampyridae</taxon>
        <taxon>Luciolinae</taxon>
        <taxon>Aquatica</taxon>
    </lineage>
</organism>
<dbReference type="InterPro" id="IPR004947">
    <property type="entry name" value="DNase_II"/>
</dbReference>
<dbReference type="Proteomes" id="UP001353858">
    <property type="component" value="Unassembled WGS sequence"/>
</dbReference>
<evidence type="ECO:0000313" key="5">
    <source>
        <dbReference type="Proteomes" id="UP001353858"/>
    </source>
</evidence>
<dbReference type="Pfam" id="PF03265">
    <property type="entry name" value="DNase_II"/>
    <property type="match status" value="1"/>
</dbReference>
<dbReference type="CDD" id="cd09121">
    <property type="entry name" value="PLDc_DNaseII_2"/>
    <property type="match status" value="1"/>
</dbReference>
<keyword evidence="2" id="KW-0378">Hydrolase</keyword>